<dbReference type="InterPro" id="IPR038765">
    <property type="entry name" value="Papain-like_cys_pep_sf"/>
</dbReference>
<feature type="domain" description="Transglutaminase-like" evidence="2">
    <location>
        <begin position="192"/>
        <end position="284"/>
    </location>
</feature>
<dbReference type="InterPro" id="IPR052557">
    <property type="entry name" value="CAP/Cytokinesis_protein"/>
</dbReference>
<dbReference type="PANTHER" id="PTHR46333">
    <property type="entry name" value="CYTOKINESIS PROTEIN 3"/>
    <property type="match status" value="1"/>
</dbReference>
<feature type="compositionally biased region" description="Acidic residues" evidence="1">
    <location>
        <begin position="63"/>
        <end position="72"/>
    </location>
</feature>
<dbReference type="RefSeq" id="WP_033124414.1">
    <property type="nucleotide sequence ID" value="NZ_JACLYY010000004.1"/>
</dbReference>
<protein>
    <recommendedName>
        <fullName evidence="2">Transglutaminase-like domain-containing protein</fullName>
    </recommendedName>
</protein>
<dbReference type="Pfam" id="PF01841">
    <property type="entry name" value="Transglut_core"/>
    <property type="match status" value="1"/>
</dbReference>
<organism evidence="3 4">
    <name type="scientific">Faecalicatena fissicatena</name>
    <dbReference type="NCBI Taxonomy" id="290055"/>
    <lineage>
        <taxon>Bacteria</taxon>
        <taxon>Bacillati</taxon>
        <taxon>Bacillota</taxon>
        <taxon>Clostridia</taxon>
        <taxon>Lachnospirales</taxon>
        <taxon>Lachnospiraceae</taxon>
        <taxon>Faecalicatena</taxon>
    </lineage>
</organism>
<dbReference type="Proteomes" id="UP000716906">
    <property type="component" value="Unassembled WGS sequence"/>
</dbReference>
<evidence type="ECO:0000313" key="3">
    <source>
        <dbReference type="EMBL" id="MBM6737583.1"/>
    </source>
</evidence>
<reference evidence="3 4" key="1">
    <citation type="journal article" date="2021" name="Sci. Rep.">
        <title>The distribution of antibiotic resistance genes in chicken gut microbiota commensals.</title>
        <authorList>
            <person name="Juricova H."/>
            <person name="Matiasovicova J."/>
            <person name="Kubasova T."/>
            <person name="Cejkova D."/>
            <person name="Rychlik I."/>
        </authorList>
    </citation>
    <scope>NUCLEOTIDE SEQUENCE [LARGE SCALE GENOMIC DNA]</scope>
    <source>
        <strain evidence="3 4">An773</strain>
    </source>
</reference>
<dbReference type="EMBL" id="JACLYY010000004">
    <property type="protein sequence ID" value="MBM6737583.1"/>
    <property type="molecule type" value="Genomic_DNA"/>
</dbReference>
<dbReference type="InterPro" id="IPR002931">
    <property type="entry name" value="Transglutaminase-like"/>
</dbReference>
<dbReference type="Gene3D" id="3.10.620.30">
    <property type="match status" value="1"/>
</dbReference>
<evidence type="ECO:0000256" key="1">
    <source>
        <dbReference type="SAM" id="MobiDB-lite"/>
    </source>
</evidence>
<dbReference type="SUPFAM" id="SSF54001">
    <property type="entry name" value="Cysteine proteinases"/>
    <property type="match status" value="1"/>
</dbReference>
<proteinExistence type="predicted"/>
<dbReference type="PANTHER" id="PTHR46333:SF2">
    <property type="entry name" value="CYTOKINESIS PROTEIN 3"/>
    <property type="match status" value="1"/>
</dbReference>
<comment type="caution">
    <text evidence="3">The sequence shown here is derived from an EMBL/GenBank/DDBJ whole genome shotgun (WGS) entry which is preliminary data.</text>
</comment>
<dbReference type="PROSITE" id="PS51257">
    <property type="entry name" value="PROKAR_LIPOPROTEIN"/>
    <property type="match status" value="1"/>
</dbReference>
<sequence length="422" mass="47431">MNRRKKKRGWGLLCLLLAAVAGAVLFGCGDSIAALLRARQGKVMETAALEEPAPEDGGQAQAEEGETGEGEGGEASGETAGTEKYYFQQLNEKEKEVYGKIRDGLLDFQEEIELDDASTEEIDRLYGLVMKDYPELFWCDGAGSVVTSSASFGLSGSSASLRPEYNCTEEEKEERRRQIEEEAARCLAGIDSQAGDYEKILYVYEYVIRGVEYDLTAEDNQNIYSVFVGKRSVCAGYAKAVQYLLERLGVFCTYVSGTAVSQSGEGGHAWNLVRCQDQYCYVDATWGDPVYRQEENPEIAYDYMCCDDTQLFQTHTPDSDQELPACNTMAYNYYVVNGMYYENYDPETILQAMNRSIAAGEERTVLKFSGPEVYRQAREEVLTDLADRAARNLAHLYGIGTVRYSYRDDESLDKITMYWEYE</sequence>
<evidence type="ECO:0000313" key="4">
    <source>
        <dbReference type="Proteomes" id="UP000716906"/>
    </source>
</evidence>
<name>A0ABS2E7L1_9FIRM</name>
<evidence type="ECO:0000259" key="2">
    <source>
        <dbReference type="Pfam" id="PF01841"/>
    </source>
</evidence>
<keyword evidence="4" id="KW-1185">Reference proteome</keyword>
<accession>A0ABS2E7L1</accession>
<feature type="region of interest" description="Disordered" evidence="1">
    <location>
        <begin position="49"/>
        <end position="80"/>
    </location>
</feature>
<gene>
    <name evidence="3" type="ORF">H7U36_05595</name>
</gene>